<dbReference type="PANTHER" id="PTHR46197">
    <property type="entry name" value="PROTEIN ABHD14B-LIKE"/>
    <property type="match status" value="1"/>
</dbReference>
<name>A0ABM1SG52_LIMPO</name>
<evidence type="ECO:0000256" key="2">
    <source>
        <dbReference type="ARBA" id="ARBA00022490"/>
    </source>
</evidence>
<comment type="subcellular location">
    <subcellularLocation>
        <location evidence="1">Cytoplasm</location>
    </subcellularLocation>
</comment>
<keyword evidence="2" id="KW-0963">Cytoplasm</keyword>
<sequence length="119" mass="13359">MSELIWSLQMPQPLVVAPSLSSLFVLPHLSMYPEKILAAIIISPIIPSSMKAEDYVKIKVPTLVISGDKDQKNNLKPAKALEKIPGSELRIFPHASSPAHQSQPKLFHKELYNFLKKFK</sequence>
<evidence type="ECO:0000313" key="4">
    <source>
        <dbReference type="RefSeq" id="XP_022242607.1"/>
    </source>
</evidence>
<keyword evidence="3" id="KW-1185">Reference proteome</keyword>
<evidence type="ECO:0000313" key="3">
    <source>
        <dbReference type="Proteomes" id="UP000694941"/>
    </source>
</evidence>
<dbReference type="SUPFAM" id="SSF53474">
    <property type="entry name" value="alpha/beta-Hydrolases"/>
    <property type="match status" value="1"/>
</dbReference>
<gene>
    <name evidence="4" type="primary">LOC111085948</name>
</gene>
<dbReference type="RefSeq" id="XP_022242607.1">
    <property type="nucleotide sequence ID" value="XM_022386899.1"/>
</dbReference>
<evidence type="ECO:0000256" key="1">
    <source>
        <dbReference type="ARBA" id="ARBA00004496"/>
    </source>
</evidence>
<dbReference type="GeneID" id="111085948"/>
<proteinExistence type="predicted"/>
<dbReference type="Proteomes" id="UP000694941">
    <property type="component" value="Unplaced"/>
</dbReference>
<accession>A0ABM1SG52</accession>
<organism evidence="3 4">
    <name type="scientific">Limulus polyphemus</name>
    <name type="common">Atlantic horseshoe crab</name>
    <dbReference type="NCBI Taxonomy" id="6850"/>
    <lineage>
        <taxon>Eukaryota</taxon>
        <taxon>Metazoa</taxon>
        <taxon>Ecdysozoa</taxon>
        <taxon>Arthropoda</taxon>
        <taxon>Chelicerata</taxon>
        <taxon>Merostomata</taxon>
        <taxon>Xiphosura</taxon>
        <taxon>Limulidae</taxon>
        <taxon>Limulus</taxon>
    </lineage>
</organism>
<dbReference type="Gene3D" id="3.40.50.1820">
    <property type="entry name" value="alpha/beta hydrolase"/>
    <property type="match status" value="1"/>
</dbReference>
<dbReference type="InterPro" id="IPR029058">
    <property type="entry name" value="AB_hydrolase_fold"/>
</dbReference>
<dbReference type="PANTHER" id="PTHR46197:SF3">
    <property type="entry name" value="AB HYDROLASE-1 DOMAIN-CONTAINING PROTEIN"/>
    <property type="match status" value="1"/>
</dbReference>
<reference evidence="4" key="1">
    <citation type="submission" date="2025-08" db="UniProtKB">
        <authorList>
            <consortium name="RefSeq"/>
        </authorList>
    </citation>
    <scope>IDENTIFICATION</scope>
    <source>
        <tissue evidence="4">Muscle</tissue>
    </source>
</reference>
<protein>
    <submittedName>
        <fullName evidence="4">Protein ABHD14B-like</fullName>
    </submittedName>
</protein>